<sequence length="119" mass="14681">MPFIPPYREKFYKGDLIYGLSNEIIRRYKHTVEFFEDTKNHYDNKDYPPVTIANYLIPSELEDMANFLESMDEKNPTHVEIRRDIYKEFQYIENDKYKKYEESFFRHLNLDNKYRSVTE</sequence>
<comment type="caution">
    <text evidence="1">The sequence shown here is derived from an EMBL/GenBank/DDBJ whole genome shotgun (WGS) entry which is preliminary data.</text>
</comment>
<reference evidence="1 2" key="1">
    <citation type="journal article" date="2017" name="Nat. Microbiol.">
        <title>Natural product diversity associated with the nematode symbionts Photorhabdus and Xenorhabdus.</title>
        <authorList>
            <person name="Tobias N.J."/>
            <person name="Wolff H."/>
            <person name="Djahanschiri B."/>
            <person name="Grundmann F."/>
            <person name="Kronenwerth M."/>
            <person name="Shi Y.M."/>
            <person name="Simonyi S."/>
            <person name="Grun P."/>
            <person name="Shapiro-Ilan D."/>
            <person name="Pidot S.J."/>
            <person name="Stinear T.P."/>
            <person name="Ebersberger I."/>
            <person name="Bode H.B."/>
        </authorList>
    </citation>
    <scope>NUCLEOTIDE SEQUENCE [LARGE SCALE GENOMIC DNA]</scope>
    <source>
        <strain evidence="1 2">DSM 16342</strain>
    </source>
</reference>
<proteinExistence type="predicted"/>
<organism evidence="1 2">
    <name type="scientific">Xenorhabdus budapestensis</name>
    <dbReference type="NCBI Taxonomy" id="290110"/>
    <lineage>
        <taxon>Bacteria</taxon>
        <taxon>Pseudomonadati</taxon>
        <taxon>Pseudomonadota</taxon>
        <taxon>Gammaproteobacteria</taxon>
        <taxon>Enterobacterales</taxon>
        <taxon>Morganellaceae</taxon>
        <taxon>Xenorhabdus</taxon>
    </lineage>
</organism>
<protein>
    <submittedName>
        <fullName evidence="1">Uncharacterized protein</fullName>
    </submittedName>
</protein>
<dbReference type="OrthoDB" id="8451383at2"/>
<evidence type="ECO:0000313" key="2">
    <source>
        <dbReference type="Proteomes" id="UP000225833"/>
    </source>
</evidence>
<dbReference type="EMBL" id="NIBS01000003">
    <property type="protein sequence ID" value="PHM28977.1"/>
    <property type="molecule type" value="Genomic_DNA"/>
</dbReference>
<name>A0A2D0J3F9_XENBU</name>
<dbReference type="AlphaFoldDB" id="A0A2D0J3F9"/>
<evidence type="ECO:0000313" key="1">
    <source>
        <dbReference type="EMBL" id="PHM28977.1"/>
    </source>
</evidence>
<accession>A0A2D0J3F9</accession>
<gene>
    <name evidence="1" type="ORF">Xbud_01073</name>
</gene>
<dbReference type="Proteomes" id="UP000225833">
    <property type="component" value="Unassembled WGS sequence"/>
</dbReference>
<dbReference type="RefSeq" id="WP_099135068.1">
    <property type="nucleotide sequence ID" value="NZ_CAWNNJ010000097.1"/>
</dbReference>